<dbReference type="InterPro" id="IPR035069">
    <property type="entry name" value="TTHA1013/TTHA0281-like"/>
</dbReference>
<reference evidence="1 2" key="1">
    <citation type="submission" date="2015-02" db="EMBL/GenBank/DDBJ databases">
        <title>Genome sequene of Rhodovulum sulfidophilum DSM 2351.</title>
        <authorList>
            <person name="Nagao N."/>
        </authorList>
    </citation>
    <scope>NUCLEOTIDE SEQUENCE [LARGE SCALE GENOMIC DNA]</scope>
    <source>
        <strain evidence="1 2">DSM 2351</strain>
    </source>
</reference>
<evidence type="ECO:0008006" key="3">
    <source>
        <dbReference type="Google" id="ProtNLM"/>
    </source>
</evidence>
<dbReference type="AlphaFoldDB" id="A0A0D6B2I9"/>
<dbReference type="Gene3D" id="3.30.160.250">
    <property type="match status" value="1"/>
</dbReference>
<evidence type="ECO:0000313" key="2">
    <source>
        <dbReference type="Proteomes" id="UP000064912"/>
    </source>
</evidence>
<dbReference type="Proteomes" id="UP000064912">
    <property type="component" value="Chromosome"/>
</dbReference>
<dbReference type="EMBL" id="AP014800">
    <property type="protein sequence ID" value="BAQ69383.1"/>
    <property type="molecule type" value="Genomic_DNA"/>
</dbReference>
<dbReference type="KEGG" id="rsu:NHU_02229"/>
<gene>
    <name evidence="1" type="ORF">NHU_02229</name>
</gene>
<name>A0A0D6B2I9_RHOSU</name>
<sequence>MLAYPIDLTPDDNGTLLVTCPDLPEVTSFSDTEAEVLRVAKGAISEALASRLSGFEDIPRPSQGLRRAAVPLQLQIKVLLFWALSDAGKSRADLVRDLGWHRPQVDRLFDPNHATRLEQYDAAFAALGKAPGFALEAAA</sequence>
<accession>A0A0D6B2I9</accession>
<proteinExistence type="predicted"/>
<protein>
    <recommendedName>
        <fullName evidence="3">Type II toxin-antitoxin system HicB family antitoxin</fullName>
    </recommendedName>
</protein>
<dbReference type="PATRIC" id="fig|35806.4.peg.2297"/>
<organism evidence="1 2">
    <name type="scientific">Rhodovulum sulfidophilum</name>
    <name type="common">Rhodobacter sulfidophilus</name>
    <dbReference type="NCBI Taxonomy" id="35806"/>
    <lineage>
        <taxon>Bacteria</taxon>
        <taxon>Pseudomonadati</taxon>
        <taxon>Pseudomonadota</taxon>
        <taxon>Alphaproteobacteria</taxon>
        <taxon>Rhodobacterales</taxon>
        <taxon>Paracoccaceae</taxon>
        <taxon>Rhodovulum</taxon>
    </lineage>
</organism>
<evidence type="ECO:0000313" key="1">
    <source>
        <dbReference type="EMBL" id="BAQ69383.1"/>
    </source>
</evidence>
<dbReference type="SUPFAM" id="SSF143100">
    <property type="entry name" value="TTHA1013/TTHA0281-like"/>
    <property type="match status" value="1"/>
</dbReference>